<reference evidence="2" key="1">
    <citation type="submission" date="2021-06" db="EMBL/GenBank/DDBJ databases">
        <authorList>
            <person name="Hodson N. C."/>
            <person name="Mongue J. A."/>
            <person name="Jaron S. K."/>
        </authorList>
    </citation>
    <scope>NUCLEOTIDE SEQUENCE</scope>
</reference>
<organism evidence="2 3">
    <name type="scientific">Allacma fusca</name>
    <dbReference type="NCBI Taxonomy" id="39272"/>
    <lineage>
        <taxon>Eukaryota</taxon>
        <taxon>Metazoa</taxon>
        <taxon>Ecdysozoa</taxon>
        <taxon>Arthropoda</taxon>
        <taxon>Hexapoda</taxon>
        <taxon>Collembola</taxon>
        <taxon>Symphypleona</taxon>
        <taxon>Sminthuridae</taxon>
        <taxon>Allacma</taxon>
    </lineage>
</organism>
<sequence>MQNQSVKVVHSWITKQCKFEDFEEDSSVKNFELKLADHCRRFPFGPLQSLNKSRFPERPRAPKKVSPPQMSSHSSRACGGQVSDSTSNACDLLLESATISEVSKNLVEDIKSPTAYFDEARSVHIGEEILGPRENSLDYSIEPAFEFNIDKLLA</sequence>
<feature type="region of interest" description="Disordered" evidence="1">
    <location>
        <begin position="48"/>
        <end position="82"/>
    </location>
</feature>
<evidence type="ECO:0000313" key="2">
    <source>
        <dbReference type="EMBL" id="CAG7827163.1"/>
    </source>
</evidence>
<evidence type="ECO:0000313" key="3">
    <source>
        <dbReference type="Proteomes" id="UP000708208"/>
    </source>
</evidence>
<protein>
    <submittedName>
        <fullName evidence="2">Uncharacterized protein</fullName>
    </submittedName>
</protein>
<evidence type="ECO:0000256" key="1">
    <source>
        <dbReference type="SAM" id="MobiDB-lite"/>
    </source>
</evidence>
<dbReference type="EMBL" id="CAJVCH010542474">
    <property type="protein sequence ID" value="CAG7827163.1"/>
    <property type="molecule type" value="Genomic_DNA"/>
</dbReference>
<accession>A0A8J2L8E9</accession>
<proteinExistence type="predicted"/>
<keyword evidence="3" id="KW-1185">Reference proteome</keyword>
<feature type="non-terminal residue" evidence="2">
    <location>
        <position position="154"/>
    </location>
</feature>
<comment type="caution">
    <text evidence="2">The sequence shown here is derived from an EMBL/GenBank/DDBJ whole genome shotgun (WGS) entry which is preliminary data.</text>
</comment>
<dbReference type="AlphaFoldDB" id="A0A8J2L8E9"/>
<dbReference type="Proteomes" id="UP000708208">
    <property type="component" value="Unassembled WGS sequence"/>
</dbReference>
<name>A0A8J2L8E9_9HEXA</name>
<gene>
    <name evidence="2" type="ORF">AFUS01_LOCUS37163</name>
</gene>